<feature type="compositionally biased region" description="Acidic residues" evidence="1">
    <location>
        <begin position="167"/>
        <end position="185"/>
    </location>
</feature>
<accession>A0AAD7JLX0</accession>
<evidence type="ECO:0000259" key="2">
    <source>
        <dbReference type="Pfam" id="PF20149"/>
    </source>
</evidence>
<sequence length="728" mass="80338">MARAALPSSDDESESDPLPPPKPKPKRRSADDVSSNEITVSRTRQPDARRPSAKVATTGLRAFTTDTSLLSSSTDKENLLAAEASLAAANKKILKLRKKVGATAPPLEDNNGGDSGPESEDDAEPINASFVSSITPLGRLPVPVARTAPLLPRKTKKATSTETPDAPGDDLIEDDAADDDLLDFDNNDRAPSSPSPPQVPSPQGQTEATGEKRRRRDSGMSSLPPTKRSKSKGKESKFREDFVLVAGAKPKAGDYEPVVEALLLRAMAEYSTRVLTREGFPQTLAFQWARECFSNACAAAKLRYILTDRMAKLITKRGSHIRGKVVDGFRPLFATHFGFQRSNSKTVIAENKTRYEAIINKASYHYKKTTARTGYGENSIFVTARQHSIYKDKNSLAAIFRSQFDPHPAPYLALEFTILQHLTGEWSTGSYLPTPFAEKDVVQSYRTHLTDIEKWINCNPVVTEKLRKKWFKRAAQNFGPVEPKEDTHLDEEDQDALRMELDGRTGDTDSENEDAAEAILVARLIPGATGEVFPKLVLHIRVSFAVADSPHRHRIGGHPIVVIGRLLETPEREFPRRRSAAIGLDQPFEIPFLALSLIGTSRYGERLIHRPHHIHSSMPDPIFSAEKMDGVMAILIPEAARKEGGARLQERLRNVFNVAARIGYQQKEKEVARAWEEGYAAGMKEALERACALEANGPAESLDPMLRHYAPGSFPFPSATSTKLQGRD</sequence>
<feature type="region of interest" description="Disordered" evidence="1">
    <location>
        <begin position="98"/>
        <end position="235"/>
    </location>
</feature>
<feature type="compositionally biased region" description="Polar residues" evidence="1">
    <location>
        <begin position="33"/>
        <end position="43"/>
    </location>
</feature>
<keyword evidence="4" id="KW-1185">Reference proteome</keyword>
<dbReference type="Proteomes" id="UP001215598">
    <property type="component" value="Unassembled WGS sequence"/>
</dbReference>
<organism evidence="3 4">
    <name type="scientific">Mycena metata</name>
    <dbReference type="NCBI Taxonomy" id="1033252"/>
    <lineage>
        <taxon>Eukaryota</taxon>
        <taxon>Fungi</taxon>
        <taxon>Dikarya</taxon>
        <taxon>Basidiomycota</taxon>
        <taxon>Agaricomycotina</taxon>
        <taxon>Agaricomycetes</taxon>
        <taxon>Agaricomycetidae</taxon>
        <taxon>Agaricales</taxon>
        <taxon>Marasmiineae</taxon>
        <taxon>Mycenaceae</taxon>
        <taxon>Mycena</taxon>
    </lineage>
</organism>
<proteinExistence type="predicted"/>
<feature type="region of interest" description="Disordered" evidence="1">
    <location>
        <begin position="1"/>
        <end position="59"/>
    </location>
</feature>
<reference evidence="3" key="1">
    <citation type="submission" date="2023-03" db="EMBL/GenBank/DDBJ databases">
        <title>Massive genome expansion in bonnet fungi (Mycena s.s.) driven by repeated elements and novel gene families across ecological guilds.</title>
        <authorList>
            <consortium name="Lawrence Berkeley National Laboratory"/>
            <person name="Harder C.B."/>
            <person name="Miyauchi S."/>
            <person name="Viragh M."/>
            <person name="Kuo A."/>
            <person name="Thoen E."/>
            <person name="Andreopoulos B."/>
            <person name="Lu D."/>
            <person name="Skrede I."/>
            <person name="Drula E."/>
            <person name="Henrissat B."/>
            <person name="Morin E."/>
            <person name="Kohler A."/>
            <person name="Barry K."/>
            <person name="LaButti K."/>
            <person name="Morin E."/>
            <person name="Salamov A."/>
            <person name="Lipzen A."/>
            <person name="Mereny Z."/>
            <person name="Hegedus B."/>
            <person name="Baldrian P."/>
            <person name="Stursova M."/>
            <person name="Weitz H."/>
            <person name="Taylor A."/>
            <person name="Grigoriev I.V."/>
            <person name="Nagy L.G."/>
            <person name="Martin F."/>
            <person name="Kauserud H."/>
        </authorList>
    </citation>
    <scope>NUCLEOTIDE SEQUENCE</scope>
    <source>
        <strain evidence="3">CBHHK182m</strain>
    </source>
</reference>
<feature type="domain" description="DUF6532" evidence="2">
    <location>
        <begin position="265"/>
        <end position="455"/>
    </location>
</feature>
<name>A0AAD7JLX0_9AGAR</name>
<evidence type="ECO:0000313" key="4">
    <source>
        <dbReference type="Proteomes" id="UP001215598"/>
    </source>
</evidence>
<dbReference type="InterPro" id="IPR045341">
    <property type="entry name" value="DUF6532"/>
</dbReference>
<gene>
    <name evidence="3" type="ORF">B0H16DRAFT_1454212</name>
</gene>
<protein>
    <recommendedName>
        <fullName evidence="2">DUF6532 domain-containing protein</fullName>
    </recommendedName>
</protein>
<dbReference type="Pfam" id="PF20149">
    <property type="entry name" value="DUF6532"/>
    <property type="match status" value="1"/>
</dbReference>
<evidence type="ECO:0000313" key="3">
    <source>
        <dbReference type="EMBL" id="KAJ7765643.1"/>
    </source>
</evidence>
<comment type="caution">
    <text evidence="3">The sequence shown here is derived from an EMBL/GenBank/DDBJ whole genome shotgun (WGS) entry which is preliminary data.</text>
</comment>
<evidence type="ECO:0000256" key="1">
    <source>
        <dbReference type="SAM" id="MobiDB-lite"/>
    </source>
</evidence>
<dbReference type="AlphaFoldDB" id="A0AAD7JLX0"/>
<dbReference type="EMBL" id="JARKIB010000025">
    <property type="protein sequence ID" value="KAJ7765643.1"/>
    <property type="molecule type" value="Genomic_DNA"/>
</dbReference>